<keyword evidence="1" id="KW-0732">Signal</keyword>
<evidence type="ECO:0008006" key="4">
    <source>
        <dbReference type="Google" id="ProtNLM"/>
    </source>
</evidence>
<evidence type="ECO:0000256" key="1">
    <source>
        <dbReference type="SAM" id="SignalP"/>
    </source>
</evidence>
<dbReference type="KEGG" id="mrub:DEO27_004895"/>
<sequence>MNTQIKIVSAIVSFLLLMTGQLVKAQKTSAGETRFGVAFETGLPTGPSAKEYKLSLGGTGTIQYGVNDQLVLTFTSGYYNFLSKTLGTPFAPYKRANLQIVPIKVGAKVFFYDGFYAAGETGMAIEAVSGGGRKFILAPALGYATKQLDVSVRYENLLGGLENYGLVGLHTAYGFKL</sequence>
<accession>A0A5C1HUX0</accession>
<protein>
    <recommendedName>
        <fullName evidence="4">Outer membrane protein beta-barrel domain-containing protein</fullName>
    </recommendedName>
</protein>
<reference evidence="2" key="1">
    <citation type="submission" date="2019-08" db="EMBL/GenBank/DDBJ databases">
        <title>Comparative genome analysis confer to the adaptation heavy metal polluted environment.</title>
        <authorList>
            <person name="Li Y."/>
        </authorList>
    </citation>
    <scope>NUCLEOTIDE SEQUENCE [LARGE SCALE GENOMIC DNA]</scope>
    <source>
        <strain evidence="2">P1</strain>
    </source>
</reference>
<evidence type="ECO:0000313" key="2">
    <source>
        <dbReference type="EMBL" id="QEM09379.1"/>
    </source>
</evidence>
<dbReference type="OrthoDB" id="791021at2"/>
<dbReference type="AlphaFoldDB" id="A0A5C1HUX0"/>
<name>A0A5C1HUX0_9SPHI</name>
<dbReference type="Proteomes" id="UP000251402">
    <property type="component" value="Chromosome"/>
</dbReference>
<evidence type="ECO:0000313" key="3">
    <source>
        <dbReference type="Proteomes" id="UP000251402"/>
    </source>
</evidence>
<keyword evidence="3" id="KW-1185">Reference proteome</keyword>
<gene>
    <name evidence="2" type="ORF">DEO27_004895</name>
</gene>
<proteinExistence type="predicted"/>
<feature type="chain" id="PRO_5023021797" description="Outer membrane protein beta-barrel domain-containing protein" evidence="1">
    <location>
        <begin position="25"/>
        <end position="177"/>
    </location>
</feature>
<organism evidence="2 3">
    <name type="scientific">Mucilaginibacter rubeus</name>
    <dbReference type="NCBI Taxonomy" id="2027860"/>
    <lineage>
        <taxon>Bacteria</taxon>
        <taxon>Pseudomonadati</taxon>
        <taxon>Bacteroidota</taxon>
        <taxon>Sphingobacteriia</taxon>
        <taxon>Sphingobacteriales</taxon>
        <taxon>Sphingobacteriaceae</taxon>
        <taxon>Mucilaginibacter</taxon>
    </lineage>
</organism>
<dbReference type="RefSeq" id="WP_146750083.1">
    <property type="nucleotide sequence ID" value="NZ_CP043450.1"/>
</dbReference>
<feature type="signal peptide" evidence="1">
    <location>
        <begin position="1"/>
        <end position="24"/>
    </location>
</feature>
<dbReference type="EMBL" id="CP043450">
    <property type="protein sequence ID" value="QEM09379.1"/>
    <property type="molecule type" value="Genomic_DNA"/>
</dbReference>